<evidence type="ECO:0000313" key="5">
    <source>
        <dbReference type="Proteomes" id="UP000246352"/>
    </source>
</evidence>
<feature type="domain" description="SpoVT-AbrB" evidence="3">
    <location>
        <begin position="1"/>
        <end position="44"/>
    </location>
</feature>
<dbReference type="Gene3D" id="2.10.260.10">
    <property type="match status" value="1"/>
</dbReference>
<dbReference type="GO" id="GO:0003677">
    <property type="term" value="F:DNA binding"/>
    <property type="evidence" value="ECO:0007669"/>
    <property type="project" value="UniProtKB-UniRule"/>
</dbReference>
<comment type="caution">
    <text evidence="4">The sequence shown here is derived from an EMBL/GenBank/DDBJ whole genome shotgun (WGS) entry which is preliminary data.</text>
</comment>
<dbReference type="RefSeq" id="WP_110034496.1">
    <property type="nucleotide sequence ID" value="NZ_QGTR01000010.1"/>
</dbReference>
<proteinExistence type="predicted"/>
<evidence type="ECO:0000256" key="2">
    <source>
        <dbReference type="SAM" id="MobiDB-lite"/>
    </source>
</evidence>
<dbReference type="PROSITE" id="PS51740">
    <property type="entry name" value="SPOVT_ABRB"/>
    <property type="match status" value="1"/>
</dbReference>
<keyword evidence="1" id="KW-0238">DNA-binding</keyword>
<dbReference type="AlphaFoldDB" id="A0A317PG78"/>
<evidence type="ECO:0000313" key="4">
    <source>
        <dbReference type="EMBL" id="PWV95487.1"/>
    </source>
</evidence>
<feature type="region of interest" description="Disordered" evidence="2">
    <location>
        <begin position="65"/>
        <end position="88"/>
    </location>
</feature>
<gene>
    <name evidence="4" type="ORF">DFR52_11015</name>
</gene>
<reference evidence="4 5" key="1">
    <citation type="submission" date="2018-05" db="EMBL/GenBank/DDBJ databases">
        <title>Genomic Encyclopedia of Type Strains, Phase IV (KMG-IV): sequencing the most valuable type-strain genomes for metagenomic binning, comparative biology and taxonomic classification.</title>
        <authorList>
            <person name="Goeker M."/>
        </authorList>
    </citation>
    <scope>NUCLEOTIDE SEQUENCE [LARGE SCALE GENOMIC DNA]</scope>
    <source>
        <strain evidence="4 5">DSM 16791</strain>
    </source>
</reference>
<dbReference type="Pfam" id="PF04014">
    <property type="entry name" value="MazE_antitoxin"/>
    <property type="match status" value="1"/>
</dbReference>
<sequence length="88" mass="9557">MRVTEKGQVTIPKRIRDKLGIKIGSEVEFVESADGGVDLVLASRADEKDLAARRFARWIDKIAGTGDSGLSAEDVMAATRDRDVRDPG</sequence>
<evidence type="ECO:0000259" key="3">
    <source>
        <dbReference type="PROSITE" id="PS51740"/>
    </source>
</evidence>
<dbReference type="InterPro" id="IPR037914">
    <property type="entry name" value="SpoVT-AbrB_sf"/>
</dbReference>
<dbReference type="SMART" id="SM00966">
    <property type="entry name" value="SpoVT_AbrB"/>
    <property type="match status" value="1"/>
</dbReference>
<dbReference type="NCBIfam" id="TIGR01439">
    <property type="entry name" value="lp_hng_hel_AbrB"/>
    <property type="match status" value="1"/>
</dbReference>
<feature type="compositionally biased region" description="Basic and acidic residues" evidence="2">
    <location>
        <begin position="79"/>
        <end position="88"/>
    </location>
</feature>
<accession>A0A317PG78</accession>
<dbReference type="InterPro" id="IPR007159">
    <property type="entry name" value="SpoVT-AbrB_dom"/>
</dbReference>
<dbReference type="Proteomes" id="UP000246352">
    <property type="component" value="Unassembled WGS sequence"/>
</dbReference>
<name>A0A317PG78_9HYPH</name>
<organism evidence="4 5">
    <name type="scientific">Hoeflea marina</name>
    <dbReference type="NCBI Taxonomy" id="274592"/>
    <lineage>
        <taxon>Bacteria</taxon>
        <taxon>Pseudomonadati</taxon>
        <taxon>Pseudomonadota</taxon>
        <taxon>Alphaproteobacteria</taxon>
        <taxon>Hyphomicrobiales</taxon>
        <taxon>Rhizobiaceae</taxon>
        <taxon>Hoeflea</taxon>
    </lineage>
</organism>
<dbReference type="EMBL" id="QGTR01000010">
    <property type="protein sequence ID" value="PWV95487.1"/>
    <property type="molecule type" value="Genomic_DNA"/>
</dbReference>
<keyword evidence="5" id="KW-1185">Reference proteome</keyword>
<protein>
    <submittedName>
        <fullName evidence="4">AbrB family looped-hinge helix DNA binding protein</fullName>
    </submittedName>
</protein>
<dbReference type="SUPFAM" id="SSF89447">
    <property type="entry name" value="AbrB/MazE/MraZ-like"/>
    <property type="match status" value="1"/>
</dbReference>
<evidence type="ECO:0000256" key="1">
    <source>
        <dbReference type="PROSITE-ProRule" id="PRU01076"/>
    </source>
</evidence>
<dbReference type="OrthoDB" id="9809003at2"/>